<reference evidence="1" key="1">
    <citation type="submission" date="2021-10" db="EMBL/GenBank/DDBJ databases">
        <authorList>
            <person name="Piombo E."/>
        </authorList>
    </citation>
    <scope>NUCLEOTIDE SEQUENCE</scope>
</reference>
<evidence type="ECO:0000313" key="1">
    <source>
        <dbReference type="EMBL" id="CAH0049131.1"/>
    </source>
</evidence>
<gene>
    <name evidence="1" type="ORF">CSOL1703_00001084</name>
</gene>
<sequence>MPVDKYRSRITNVLTTRYVVMSNNSKDGAEIQEVSTTSDFRAVHVRPFRADGNVTMIFTKRRLGCEVWQGGSGNKPIRVPDNVFQR</sequence>
<proteinExistence type="predicted"/>
<accession>A0A9P0ECU2</accession>
<protein>
    <submittedName>
        <fullName evidence="1">Uncharacterized protein</fullName>
    </submittedName>
</protein>
<name>A0A9P0ECU2_9HYPO</name>
<keyword evidence="2" id="KW-1185">Reference proteome</keyword>
<comment type="caution">
    <text evidence="1">The sequence shown here is derived from an EMBL/GenBank/DDBJ whole genome shotgun (WGS) entry which is preliminary data.</text>
</comment>
<dbReference type="AlphaFoldDB" id="A0A9P0ECU2"/>
<dbReference type="EMBL" id="CABFOC020000035">
    <property type="protein sequence ID" value="CAH0049131.1"/>
    <property type="molecule type" value="Genomic_DNA"/>
</dbReference>
<evidence type="ECO:0000313" key="2">
    <source>
        <dbReference type="Proteomes" id="UP000775872"/>
    </source>
</evidence>
<dbReference type="Proteomes" id="UP000775872">
    <property type="component" value="Unassembled WGS sequence"/>
</dbReference>
<organism evidence="1 2">
    <name type="scientific">Clonostachys solani</name>
    <dbReference type="NCBI Taxonomy" id="160281"/>
    <lineage>
        <taxon>Eukaryota</taxon>
        <taxon>Fungi</taxon>
        <taxon>Dikarya</taxon>
        <taxon>Ascomycota</taxon>
        <taxon>Pezizomycotina</taxon>
        <taxon>Sordariomycetes</taxon>
        <taxon>Hypocreomycetidae</taxon>
        <taxon>Hypocreales</taxon>
        <taxon>Bionectriaceae</taxon>
        <taxon>Clonostachys</taxon>
    </lineage>
</organism>
<dbReference type="OrthoDB" id="10421916at2759"/>